<dbReference type="EMBL" id="BAAAFD010000006">
    <property type="protein sequence ID" value="GAA0857286.1"/>
    <property type="molecule type" value="Genomic_DNA"/>
</dbReference>
<protein>
    <recommendedName>
        <fullName evidence="4">Polyketide cyclase / dehydrase and lipid transport</fullName>
    </recommendedName>
</protein>
<evidence type="ECO:0000256" key="1">
    <source>
        <dbReference type="SAM" id="Phobius"/>
    </source>
</evidence>
<accession>A0ABP3WVI3</accession>
<name>A0ABP3WVI3_9ALTE</name>
<dbReference type="Proteomes" id="UP001500359">
    <property type="component" value="Unassembled WGS sequence"/>
</dbReference>
<proteinExistence type="predicted"/>
<dbReference type="Pfam" id="PF10604">
    <property type="entry name" value="Polyketide_cyc2"/>
    <property type="match status" value="1"/>
</dbReference>
<sequence length="177" mass="20061">MTLLKRCLIGLLFIVVTLMIIGLFLPSKYSVERSIVINAPANEIYPQLVDLRKWRQWGVWFERDLQMSITYTGPDNEVGMKSSWKSDTEGDGEMTITALVPNKQVTYHLYFPAFEMGSTGELVLQEQASSTTVTWRDSGDVGNNPVNRYFALVMDSMIGPDFQQGLKNLKNLVEKTN</sequence>
<comment type="caution">
    <text evidence="2">The sequence shown here is derived from an EMBL/GenBank/DDBJ whole genome shotgun (WGS) entry which is preliminary data.</text>
</comment>
<gene>
    <name evidence="2" type="ORF">GCM10009114_22440</name>
</gene>
<keyword evidence="1" id="KW-0472">Membrane</keyword>
<keyword evidence="1" id="KW-0812">Transmembrane</keyword>
<reference evidence="3" key="1">
    <citation type="journal article" date="2019" name="Int. J. Syst. Evol. Microbiol.">
        <title>The Global Catalogue of Microorganisms (GCM) 10K type strain sequencing project: providing services to taxonomists for standard genome sequencing and annotation.</title>
        <authorList>
            <consortium name="The Broad Institute Genomics Platform"/>
            <consortium name="The Broad Institute Genome Sequencing Center for Infectious Disease"/>
            <person name="Wu L."/>
            <person name="Ma J."/>
        </authorList>
    </citation>
    <scope>NUCLEOTIDE SEQUENCE [LARGE SCALE GENOMIC DNA]</scope>
    <source>
        <strain evidence="3">JCM 15896</strain>
    </source>
</reference>
<evidence type="ECO:0000313" key="2">
    <source>
        <dbReference type="EMBL" id="GAA0857286.1"/>
    </source>
</evidence>
<dbReference type="InterPro" id="IPR023393">
    <property type="entry name" value="START-like_dom_sf"/>
</dbReference>
<evidence type="ECO:0000313" key="3">
    <source>
        <dbReference type="Proteomes" id="UP001500359"/>
    </source>
</evidence>
<dbReference type="InterPro" id="IPR019587">
    <property type="entry name" value="Polyketide_cyclase/dehydratase"/>
</dbReference>
<dbReference type="Gene3D" id="3.30.530.20">
    <property type="match status" value="1"/>
</dbReference>
<dbReference type="RefSeq" id="WP_343859978.1">
    <property type="nucleotide sequence ID" value="NZ_BAAAFD010000006.1"/>
</dbReference>
<dbReference type="SUPFAM" id="SSF55961">
    <property type="entry name" value="Bet v1-like"/>
    <property type="match status" value="1"/>
</dbReference>
<dbReference type="CDD" id="cd07818">
    <property type="entry name" value="SRPBCC_1"/>
    <property type="match status" value="1"/>
</dbReference>
<feature type="transmembrane region" description="Helical" evidence="1">
    <location>
        <begin position="7"/>
        <end position="25"/>
    </location>
</feature>
<organism evidence="2 3">
    <name type="scientific">Aliiglaciecola litoralis</name>
    <dbReference type="NCBI Taxonomy" id="582857"/>
    <lineage>
        <taxon>Bacteria</taxon>
        <taxon>Pseudomonadati</taxon>
        <taxon>Pseudomonadota</taxon>
        <taxon>Gammaproteobacteria</taxon>
        <taxon>Alteromonadales</taxon>
        <taxon>Alteromonadaceae</taxon>
        <taxon>Aliiglaciecola</taxon>
    </lineage>
</organism>
<keyword evidence="1" id="KW-1133">Transmembrane helix</keyword>
<keyword evidence="3" id="KW-1185">Reference proteome</keyword>
<evidence type="ECO:0008006" key="4">
    <source>
        <dbReference type="Google" id="ProtNLM"/>
    </source>
</evidence>